<keyword evidence="11" id="KW-1185">Reference proteome</keyword>
<evidence type="ECO:0000256" key="5">
    <source>
        <dbReference type="ARBA" id="ARBA00022824"/>
    </source>
</evidence>
<evidence type="ECO:0000256" key="8">
    <source>
        <dbReference type="RuleBase" id="RU361136"/>
    </source>
</evidence>
<comment type="subcellular location">
    <subcellularLocation>
        <location evidence="1 8">Endoplasmic reticulum membrane</location>
        <topology evidence="1 8">Multi-pass membrane protein</topology>
    </subcellularLocation>
</comment>
<dbReference type="Proteomes" id="UP000245910">
    <property type="component" value="Chromosome IIII"/>
</dbReference>
<name>A0A2L2SUF2_9HYPO</name>
<dbReference type="GeneID" id="37263499"/>
<feature type="region of interest" description="Disordered" evidence="9">
    <location>
        <begin position="1"/>
        <end position="45"/>
    </location>
</feature>
<protein>
    <recommendedName>
        <fullName evidence="8">Dolichyl-diphosphooligosaccharide--protein glycosyltransferase subunit OST2</fullName>
        <shortName evidence="8">Oligosaccharyl transferase subunit OST2</shortName>
    </recommendedName>
</protein>
<evidence type="ECO:0000256" key="4">
    <source>
        <dbReference type="ARBA" id="ARBA00022692"/>
    </source>
</evidence>
<dbReference type="Pfam" id="PF02109">
    <property type="entry name" value="DAD"/>
    <property type="match status" value="1"/>
</dbReference>
<evidence type="ECO:0000256" key="6">
    <source>
        <dbReference type="ARBA" id="ARBA00022989"/>
    </source>
</evidence>
<feature type="transmembrane region" description="Helical" evidence="8">
    <location>
        <begin position="141"/>
        <end position="159"/>
    </location>
</feature>
<evidence type="ECO:0000256" key="7">
    <source>
        <dbReference type="ARBA" id="ARBA00023136"/>
    </source>
</evidence>
<keyword evidence="6 8" id="KW-1133">Transmembrane helix</keyword>
<dbReference type="GO" id="GO:0006487">
    <property type="term" value="P:protein N-linked glycosylation"/>
    <property type="evidence" value="ECO:0007669"/>
    <property type="project" value="TreeGrafter"/>
</dbReference>
<feature type="compositionally biased region" description="Low complexity" evidence="9">
    <location>
        <begin position="10"/>
        <end position="27"/>
    </location>
</feature>
<dbReference type="STRING" id="56646.A0A2L2SUF2"/>
<dbReference type="InterPro" id="IPR003038">
    <property type="entry name" value="DAD/Ost2"/>
</dbReference>
<feature type="transmembrane region" description="Helical" evidence="8">
    <location>
        <begin position="77"/>
        <end position="96"/>
    </location>
</feature>
<evidence type="ECO:0000313" key="11">
    <source>
        <dbReference type="Proteomes" id="UP000245910"/>
    </source>
</evidence>
<keyword evidence="7 8" id="KW-0472">Membrane</keyword>
<dbReference type="RefSeq" id="XP_025581567.1">
    <property type="nucleotide sequence ID" value="XM_025727062.2"/>
</dbReference>
<keyword evidence="5 8" id="KW-0256">Endoplasmic reticulum</keyword>
<dbReference type="AlphaFoldDB" id="A0A2L2SUF2"/>
<dbReference type="PANTHER" id="PTHR10705">
    <property type="entry name" value="DOLICHYL-DIPHOSPHOOLIGOSACCHARIDE--PROTEIN GLYCOSYLTRANSFERASE SUBUNIT DAD1"/>
    <property type="match status" value="1"/>
</dbReference>
<dbReference type="KEGG" id="fvn:FVRRES_11866"/>
<sequence length="160" mass="17436">MAPKKNARDTTSSATAATSQASTSTTAPIPLAPEQTKPVLPKKSDARADVQWDQIPQTIYNHYINETPQRIMLLDIFLVYLVVVGAIQFVNCAIAGTFPFNAFLSGFGVTVAQFVLTVGLRLQTNEAVPTDCVDISPERSFAEFVTVSIMVHIFAINFIN</sequence>
<evidence type="ECO:0000256" key="2">
    <source>
        <dbReference type="ARBA" id="ARBA00004922"/>
    </source>
</evidence>
<evidence type="ECO:0000313" key="10">
    <source>
        <dbReference type="EMBL" id="CEI39175.1"/>
    </source>
</evidence>
<dbReference type="OrthoDB" id="445566at2759"/>
<comment type="subunit">
    <text evidence="8">Component of the oligosaccharyltransferase (OST) complex.</text>
</comment>
<dbReference type="PANTHER" id="PTHR10705:SF0">
    <property type="entry name" value="DOLICHYL-DIPHOSPHOOLIGOSACCHARIDE--PROTEIN GLYCOSYLTRANSFERASE SUBUNIT DAD1"/>
    <property type="match status" value="1"/>
</dbReference>
<reference evidence="11" key="1">
    <citation type="submission" date="2014-10" db="EMBL/GenBank/DDBJ databases">
        <authorList>
            <person name="King R."/>
        </authorList>
    </citation>
    <scope>NUCLEOTIDE SEQUENCE [LARGE SCALE GENOMIC DNA]</scope>
    <source>
        <strain evidence="11">A3/5</strain>
    </source>
</reference>
<comment type="similarity">
    <text evidence="3 8">Belongs to the DAD/OST2 family.</text>
</comment>
<comment type="pathway">
    <text evidence="2 8">Protein modification; protein glycosylation.</text>
</comment>
<comment type="caution">
    <text evidence="8">Lacks conserved residue(s) required for the propagation of feature annotation.</text>
</comment>
<dbReference type="GO" id="GO:0008250">
    <property type="term" value="C:oligosaccharyltransferase complex"/>
    <property type="evidence" value="ECO:0007669"/>
    <property type="project" value="InterPro"/>
</dbReference>
<comment type="function">
    <text evidence="8">Subunit of the oligosaccharyl transferase (OST) complex that catalyzes the initial transfer of a defined glycan (Glc(3)Man(9)GlcNAc(2) in eukaryotes) from the lipid carrier dolichol-pyrophosphate to an asparagine residue within an Asn-X-Ser/Thr consensus motif in nascent polypeptide chains, the first step in protein N-glycosylation. N-glycosylation occurs cotranslationally and the complex associates with the Sec61 complex at the channel-forming translocon complex that mediates protein translocation across the endoplasmic reticulum (ER). All subunits are required for a maximal enzyme activity.</text>
</comment>
<dbReference type="EMBL" id="LN649232">
    <property type="protein sequence ID" value="CEI39175.1"/>
    <property type="molecule type" value="Genomic_DNA"/>
</dbReference>
<keyword evidence="4 8" id="KW-0812">Transmembrane</keyword>
<dbReference type="PIRSF" id="PIRSF005588">
    <property type="entry name" value="DAD"/>
    <property type="match status" value="1"/>
</dbReference>
<evidence type="ECO:0000256" key="3">
    <source>
        <dbReference type="ARBA" id="ARBA00009386"/>
    </source>
</evidence>
<organism evidence="10 11">
    <name type="scientific">Fusarium venenatum</name>
    <dbReference type="NCBI Taxonomy" id="56646"/>
    <lineage>
        <taxon>Eukaryota</taxon>
        <taxon>Fungi</taxon>
        <taxon>Dikarya</taxon>
        <taxon>Ascomycota</taxon>
        <taxon>Pezizomycotina</taxon>
        <taxon>Sordariomycetes</taxon>
        <taxon>Hypocreomycetidae</taxon>
        <taxon>Hypocreales</taxon>
        <taxon>Nectriaceae</taxon>
        <taxon>Fusarium</taxon>
    </lineage>
</organism>
<accession>A0A2L2SUF2</accession>
<evidence type="ECO:0000256" key="9">
    <source>
        <dbReference type="SAM" id="MobiDB-lite"/>
    </source>
</evidence>
<proteinExistence type="inferred from homology"/>
<evidence type="ECO:0000256" key="1">
    <source>
        <dbReference type="ARBA" id="ARBA00004477"/>
    </source>
</evidence>
<dbReference type="UniPathway" id="UPA00378"/>